<dbReference type="EMBL" id="MRZV01000052">
    <property type="protein sequence ID" value="PIK60624.1"/>
    <property type="molecule type" value="Genomic_DNA"/>
</dbReference>
<accession>A0A2G8LK53</accession>
<feature type="compositionally biased region" description="Basic and acidic residues" evidence="1">
    <location>
        <begin position="62"/>
        <end position="76"/>
    </location>
</feature>
<feature type="region of interest" description="Disordered" evidence="1">
    <location>
        <begin position="59"/>
        <end position="138"/>
    </location>
</feature>
<evidence type="ECO:0000313" key="2">
    <source>
        <dbReference type="EMBL" id="PIK60624.1"/>
    </source>
</evidence>
<dbReference type="Proteomes" id="UP000230750">
    <property type="component" value="Unassembled WGS sequence"/>
</dbReference>
<feature type="compositionally biased region" description="Acidic residues" evidence="1">
    <location>
        <begin position="77"/>
        <end position="111"/>
    </location>
</feature>
<evidence type="ECO:0000313" key="3">
    <source>
        <dbReference type="Proteomes" id="UP000230750"/>
    </source>
</evidence>
<reference evidence="2 3" key="1">
    <citation type="journal article" date="2017" name="PLoS Biol.">
        <title>The sea cucumber genome provides insights into morphological evolution and visceral regeneration.</title>
        <authorList>
            <person name="Zhang X."/>
            <person name="Sun L."/>
            <person name="Yuan J."/>
            <person name="Sun Y."/>
            <person name="Gao Y."/>
            <person name="Zhang L."/>
            <person name="Li S."/>
            <person name="Dai H."/>
            <person name="Hamel J.F."/>
            <person name="Liu C."/>
            <person name="Yu Y."/>
            <person name="Liu S."/>
            <person name="Lin W."/>
            <person name="Guo K."/>
            <person name="Jin S."/>
            <person name="Xu P."/>
            <person name="Storey K.B."/>
            <person name="Huan P."/>
            <person name="Zhang T."/>
            <person name="Zhou Y."/>
            <person name="Zhang J."/>
            <person name="Lin C."/>
            <person name="Li X."/>
            <person name="Xing L."/>
            <person name="Huo D."/>
            <person name="Sun M."/>
            <person name="Wang L."/>
            <person name="Mercier A."/>
            <person name="Li F."/>
            <person name="Yang H."/>
            <person name="Xiang J."/>
        </authorList>
    </citation>
    <scope>NUCLEOTIDE SEQUENCE [LARGE SCALE GENOMIC DNA]</scope>
    <source>
        <strain evidence="2">Shaxun</strain>
        <tissue evidence="2">Muscle</tissue>
    </source>
</reference>
<protein>
    <submittedName>
        <fullName evidence="2">Uncharacterized protein</fullName>
    </submittedName>
</protein>
<dbReference type="AlphaFoldDB" id="A0A2G8LK53"/>
<name>A0A2G8LK53_STIJA</name>
<keyword evidence="3" id="KW-1185">Reference proteome</keyword>
<feature type="compositionally biased region" description="Basic residues" evidence="1">
    <location>
        <begin position="116"/>
        <end position="132"/>
    </location>
</feature>
<feature type="region of interest" description="Disordered" evidence="1">
    <location>
        <begin position="150"/>
        <end position="175"/>
    </location>
</feature>
<organism evidence="2 3">
    <name type="scientific">Stichopus japonicus</name>
    <name type="common">Sea cucumber</name>
    <dbReference type="NCBI Taxonomy" id="307972"/>
    <lineage>
        <taxon>Eukaryota</taxon>
        <taxon>Metazoa</taxon>
        <taxon>Echinodermata</taxon>
        <taxon>Eleutherozoa</taxon>
        <taxon>Echinozoa</taxon>
        <taxon>Holothuroidea</taxon>
        <taxon>Aspidochirotacea</taxon>
        <taxon>Aspidochirotida</taxon>
        <taxon>Stichopodidae</taxon>
        <taxon>Apostichopus</taxon>
    </lineage>
</organism>
<comment type="caution">
    <text evidence="2">The sequence shown here is derived from an EMBL/GenBank/DDBJ whole genome shotgun (WGS) entry which is preliminary data.</text>
</comment>
<evidence type="ECO:0000256" key="1">
    <source>
        <dbReference type="SAM" id="MobiDB-lite"/>
    </source>
</evidence>
<sequence>MLEQKCSGVKPSLLQLPLLVKKEATLVCGSKGEKGATQVALKSLKGVKTRAQVSCRLSVIAEQERESTTEGEKTDPPADELEDGEIDDDEEEEVEEEELTEKEESEDDVDVEEKRRIKKRQKNKERRKRKKEEKRMQALQAWAMAMAAGEMGDQGEIVERRRGDAQRGRRGGKGG</sequence>
<gene>
    <name evidence="2" type="ORF">BSL78_02468</name>
</gene>
<proteinExistence type="predicted"/>
<feature type="compositionally biased region" description="Basic and acidic residues" evidence="1">
    <location>
        <begin position="157"/>
        <end position="167"/>
    </location>
</feature>